<proteinExistence type="predicted"/>
<evidence type="ECO:0000313" key="2">
    <source>
        <dbReference type="EMBL" id="KAF2308476.1"/>
    </source>
</evidence>
<organism evidence="2 3">
    <name type="scientific">Hevea brasiliensis</name>
    <name type="common">Para rubber tree</name>
    <name type="synonym">Siphonia brasiliensis</name>
    <dbReference type="NCBI Taxonomy" id="3981"/>
    <lineage>
        <taxon>Eukaryota</taxon>
        <taxon>Viridiplantae</taxon>
        <taxon>Streptophyta</taxon>
        <taxon>Embryophyta</taxon>
        <taxon>Tracheophyta</taxon>
        <taxon>Spermatophyta</taxon>
        <taxon>Magnoliopsida</taxon>
        <taxon>eudicotyledons</taxon>
        <taxon>Gunneridae</taxon>
        <taxon>Pentapetalae</taxon>
        <taxon>rosids</taxon>
        <taxon>fabids</taxon>
        <taxon>Malpighiales</taxon>
        <taxon>Euphorbiaceae</taxon>
        <taxon>Crotonoideae</taxon>
        <taxon>Micrandreae</taxon>
        <taxon>Hevea</taxon>
    </lineage>
</organism>
<sequence>METEADIPESVSLPEKDGVNRHLTPGEFNQPPETADDLLKSAKIEVSSNVETIVSGFEGKPGVTASGSFLESPTIAKVPGEETSRKKEICQAVDRPYQAEKKMPENEKQTQKDEKFKAAEEMENKENDVIVKQRREERRMKQAVKYQLLQESV</sequence>
<feature type="compositionally biased region" description="Basic and acidic residues" evidence="1">
    <location>
        <begin position="97"/>
        <end position="134"/>
    </location>
</feature>
<name>A0A6A6M882_HEVBR</name>
<feature type="region of interest" description="Disordered" evidence="1">
    <location>
        <begin position="94"/>
        <end position="134"/>
    </location>
</feature>
<reference evidence="2 3" key="1">
    <citation type="journal article" date="2020" name="Mol. Plant">
        <title>The Chromosome-Based Rubber Tree Genome Provides New Insights into Spurge Genome Evolution and Rubber Biosynthesis.</title>
        <authorList>
            <person name="Liu J."/>
            <person name="Shi C."/>
            <person name="Shi C.C."/>
            <person name="Li W."/>
            <person name="Zhang Q.J."/>
            <person name="Zhang Y."/>
            <person name="Li K."/>
            <person name="Lu H.F."/>
            <person name="Shi C."/>
            <person name="Zhu S.T."/>
            <person name="Xiao Z.Y."/>
            <person name="Nan H."/>
            <person name="Yue Y."/>
            <person name="Zhu X.G."/>
            <person name="Wu Y."/>
            <person name="Hong X.N."/>
            <person name="Fan G.Y."/>
            <person name="Tong Y."/>
            <person name="Zhang D."/>
            <person name="Mao C.L."/>
            <person name="Liu Y.L."/>
            <person name="Hao S.J."/>
            <person name="Liu W.Q."/>
            <person name="Lv M.Q."/>
            <person name="Zhang H.B."/>
            <person name="Liu Y."/>
            <person name="Hu-Tang G.R."/>
            <person name="Wang J.P."/>
            <person name="Wang J.H."/>
            <person name="Sun Y.H."/>
            <person name="Ni S.B."/>
            <person name="Chen W.B."/>
            <person name="Zhang X.C."/>
            <person name="Jiao Y.N."/>
            <person name="Eichler E.E."/>
            <person name="Li G.H."/>
            <person name="Liu X."/>
            <person name="Gao L.Z."/>
        </authorList>
    </citation>
    <scope>NUCLEOTIDE SEQUENCE [LARGE SCALE GENOMIC DNA]</scope>
    <source>
        <strain evidence="3">cv. GT1</strain>
        <tissue evidence="2">Leaf</tissue>
    </source>
</reference>
<accession>A0A6A6M882</accession>
<evidence type="ECO:0000256" key="1">
    <source>
        <dbReference type="SAM" id="MobiDB-lite"/>
    </source>
</evidence>
<feature type="region of interest" description="Disordered" evidence="1">
    <location>
        <begin position="1"/>
        <end position="36"/>
    </location>
</feature>
<evidence type="ECO:0000313" key="3">
    <source>
        <dbReference type="Proteomes" id="UP000467840"/>
    </source>
</evidence>
<keyword evidence="3" id="KW-1185">Reference proteome</keyword>
<dbReference type="Proteomes" id="UP000467840">
    <property type="component" value="Chromosome 17"/>
</dbReference>
<dbReference type="AlphaFoldDB" id="A0A6A6M882"/>
<comment type="caution">
    <text evidence="2">The sequence shown here is derived from an EMBL/GenBank/DDBJ whole genome shotgun (WGS) entry which is preliminary data.</text>
</comment>
<gene>
    <name evidence="2" type="ORF">GH714_009883</name>
</gene>
<dbReference type="EMBL" id="JAAGAX010000007">
    <property type="protein sequence ID" value="KAF2308476.1"/>
    <property type="molecule type" value="Genomic_DNA"/>
</dbReference>
<protein>
    <submittedName>
        <fullName evidence="2">Uncharacterized protein</fullName>
    </submittedName>
</protein>